<name>A0AAV4NKB5_CAEEX</name>
<protein>
    <submittedName>
        <fullName evidence="1">Uncharacterized protein</fullName>
    </submittedName>
</protein>
<dbReference type="EMBL" id="BPLR01003405">
    <property type="protein sequence ID" value="GIX84155.1"/>
    <property type="molecule type" value="Genomic_DNA"/>
</dbReference>
<keyword evidence="2" id="KW-1185">Reference proteome</keyword>
<gene>
    <name evidence="1" type="ORF">CEXT_367061</name>
</gene>
<evidence type="ECO:0000313" key="1">
    <source>
        <dbReference type="EMBL" id="GIX84155.1"/>
    </source>
</evidence>
<accession>A0AAV4NKB5</accession>
<proteinExistence type="predicted"/>
<reference evidence="1 2" key="1">
    <citation type="submission" date="2021-06" db="EMBL/GenBank/DDBJ databases">
        <title>Caerostris extrusa draft genome.</title>
        <authorList>
            <person name="Kono N."/>
            <person name="Arakawa K."/>
        </authorList>
    </citation>
    <scope>NUCLEOTIDE SEQUENCE [LARGE SCALE GENOMIC DNA]</scope>
</reference>
<comment type="caution">
    <text evidence="1">The sequence shown here is derived from an EMBL/GenBank/DDBJ whole genome shotgun (WGS) entry which is preliminary data.</text>
</comment>
<dbReference type="Proteomes" id="UP001054945">
    <property type="component" value="Unassembled WGS sequence"/>
</dbReference>
<dbReference type="AlphaFoldDB" id="A0AAV4NKB5"/>
<evidence type="ECO:0000313" key="2">
    <source>
        <dbReference type="Proteomes" id="UP001054945"/>
    </source>
</evidence>
<organism evidence="1 2">
    <name type="scientific">Caerostris extrusa</name>
    <name type="common">Bark spider</name>
    <name type="synonym">Caerostris bankana</name>
    <dbReference type="NCBI Taxonomy" id="172846"/>
    <lineage>
        <taxon>Eukaryota</taxon>
        <taxon>Metazoa</taxon>
        <taxon>Ecdysozoa</taxon>
        <taxon>Arthropoda</taxon>
        <taxon>Chelicerata</taxon>
        <taxon>Arachnida</taxon>
        <taxon>Araneae</taxon>
        <taxon>Araneomorphae</taxon>
        <taxon>Entelegynae</taxon>
        <taxon>Araneoidea</taxon>
        <taxon>Araneidae</taxon>
        <taxon>Caerostris</taxon>
    </lineage>
</organism>
<sequence>MATNQTQQPNPSTSTQTALNFRRRRQLNSAICWNSPLNNLLHQREKKAEKFTVVIRVPAYEAEVGNSSNSASPTL</sequence>